<evidence type="ECO:0000256" key="1">
    <source>
        <dbReference type="SAM" id="MobiDB-lite"/>
    </source>
</evidence>
<organism evidence="2 3">
    <name type="scientific">Channa striata</name>
    <name type="common">Snakehead murrel</name>
    <name type="synonym">Ophicephalus striatus</name>
    <dbReference type="NCBI Taxonomy" id="64152"/>
    <lineage>
        <taxon>Eukaryota</taxon>
        <taxon>Metazoa</taxon>
        <taxon>Chordata</taxon>
        <taxon>Craniata</taxon>
        <taxon>Vertebrata</taxon>
        <taxon>Euteleostomi</taxon>
        <taxon>Actinopterygii</taxon>
        <taxon>Neopterygii</taxon>
        <taxon>Teleostei</taxon>
        <taxon>Neoteleostei</taxon>
        <taxon>Acanthomorphata</taxon>
        <taxon>Anabantaria</taxon>
        <taxon>Anabantiformes</taxon>
        <taxon>Channoidei</taxon>
        <taxon>Channidae</taxon>
        <taxon>Channa</taxon>
    </lineage>
</organism>
<proteinExistence type="predicted"/>
<evidence type="ECO:0000313" key="2">
    <source>
        <dbReference type="EMBL" id="KAK2818794.1"/>
    </source>
</evidence>
<feature type="region of interest" description="Disordered" evidence="1">
    <location>
        <begin position="48"/>
        <end position="76"/>
    </location>
</feature>
<feature type="region of interest" description="Disordered" evidence="1">
    <location>
        <begin position="1"/>
        <end position="22"/>
    </location>
</feature>
<accession>A0AA88ITK3</accession>
<sequence length="76" mass="7739">MAKLSTDQSERAQAQLAHDQTKGRCSYSEGVESVTAAAACPHVDLNKSGARTPVLGGGAVEDRVGAGADAKPGWVT</sequence>
<protein>
    <submittedName>
        <fullName evidence="2">Uncharacterized protein</fullName>
    </submittedName>
</protein>
<comment type="caution">
    <text evidence="2">The sequence shown here is derived from an EMBL/GenBank/DDBJ whole genome shotgun (WGS) entry which is preliminary data.</text>
</comment>
<dbReference type="Proteomes" id="UP001187415">
    <property type="component" value="Unassembled WGS sequence"/>
</dbReference>
<name>A0AA88ITK3_CHASR</name>
<dbReference type="EMBL" id="JAUPFM010000020">
    <property type="protein sequence ID" value="KAK2818794.1"/>
    <property type="molecule type" value="Genomic_DNA"/>
</dbReference>
<evidence type="ECO:0000313" key="3">
    <source>
        <dbReference type="Proteomes" id="UP001187415"/>
    </source>
</evidence>
<gene>
    <name evidence="2" type="ORF">Q5P01_024355</name>
</gene>
<keyword evidence="3" id="KW-1185">Reference proteome</keyword>
<dbReference type="AlphaFoldDB" id="A0AA88ITK3"/>
<reference evidence="2" key="1">
    <citation type="submission" date="2023-07" db="EMBL/GenBank/DDBJ databases">
        <title>Chromosome-level Genome Assembly of Striped Snakehead (Channa striata).</title>
        <authorList>
            <person name="Liu H."/>
        </authorList>
    </citation>
    <scope>NUCLEOTIDE SEQUENCE</scope>
    <source>
        <strain evidence="2">Gz</strain>
        <tissue evidence="2">Muscle</tissue>
    </source>
</reference>